<dbReference type="InterPro" id="IPR043137">
    <property type="entry name" value="GGT_ssub_C"/>
</dbReference>
<accession>D5HCP3</accession>
<organism evidence="7 8">
    <name type="scientific">Salinibacter ruber (strain M8)</name>
    <dbReference type="NCBI Taxonomy" id="761659"/>
    <lineage>
        <taxon>Bacteria</taxon>
        <taxon>Pseudomonadati</taxon>
        <taxon>Rhodothermota</taxon>
        <taxon>Rhodothermia</taxon>
        <taxon>Rhodothermales</taxon>
        <taxon>Salinibacteraceae</taxon>
        <taxon>Salinibacter</taxon>
    </lineage>
</organism>
<keyword evidence="6" id="KW-0865">Zymogen</keyword>
<evidence type="ECO:0000256" key="3">
    <source>
        <dbReference type="ARBA" id="ARBA00047417"/>
    </source>
</evidence>
<reference evidence="7 8" key="1">
    <citation type="journal article" date="2010" name="ISME J.">
        <title>Fine-scale evolution: genomic, phenotypic and ecological differentiation in two coexisting Salinibacter ruber strains.</title>
        <authorList>
            <person name="Pena A."/>
            <person name="Teeling H."/>
            <person name="Huerta-Cepas J."/>
            <person name="Santos F."/>
            <person name="Yarza P."/>
            <person name="Brito-Echeverria J."/>
            <person name="Lucio M."/>
            <person name="Schmitt-Kopplin P."/>
            <person name="Meseguer I."/>
            <person name="Schenowitz C."/>
            <person name="Dossat C."/>
            <person name="Barbe V."/>
            <person name="Dopazo J."/>
            <person name="Rossello-Mora R."/>
            <person name="Schuler M."/>
            <person name="Glockner F.O."/>
            <person name="Amann R."/>
            <person name="Gabaldon T."/>
            <person name="Anton J."/>
        </authorList>
    </citation>
    <scope>NUCLEOTIDE SEQUENCE [LARGE SCALE GENOMIC DNA]</scope>
    <source>
        <strain evidence="7 8">M8</strain>
    </source>
</reference>
<dbReference type="SUPFAM" id="SSF56235">
    <property type="entry name" value="N-terminal nucleophile aminohydrolases (Ntn hydrolases)"/>
    <property type="match status" value="1"/>
</dbReference>
<dbReference type="KEGG" id="srm:SRM_02877"/>
<dbReference type="EMBL" id="FP565814">
    <property type="protein sequence ID" value="CBH25798.1"/>
    <property type="molecule type" value="Genomic_DNA"/>
</dbReference>
<proteinExistence type="inferred from homology"/>
<keyword evidence="6" id="KW-0378">Hydrolase</keyword>
<comment type="similarity">
    <text evidence="6">Belongs to the gamma-glutamyltransferase family.</text>
</comment>
<dbReference type="GO" id="GO:0036374">
    <property type="term" value="F:glutathione hydrolase activity"/>
    <property type="evidence" value="ECO:0007669"/>
    <property type="project" value="UniProtKB-UniRule"/>
</dbReference>
<keyword evidence="6 7" id="KW-0808">Transferase</keyword>
<dbReference type="PANTHER" id="PTHR43881">
    <property type="entry name" value="GAMMA-GLUTAMYLTRANSPEPTIDASE (AFU_ORTHOLOGUE AFUA_4G13580)"/>
    <property type="match status" value="1"/>
</dbReference>
<dbReference type="Gene3D" id="3.60.20.40">
    <property type="match status" value="1"/>
</dbReference>
<dbReference type="PRINTS" id="PR01210">
    <property type="entry name" value="GGTRANSPTASE"/>
</dbReference>
<dbReference type="HOGENOM" id="CLU_014813_3_2_10"/>
<dbReference type="EC" id="3.4.19.13" evidence="6"/>
<dbReference type="UniPathway" id="UPA00204"/>
<feature type="active site" description="Nucleophile" evidence="4">
    <location>
        <position position="507"/>
    </location>
</feature>
<protein>
    <recommendedName>
        <fullName evidence="6">Glutathione hydrolase proenzyme</fullName>
        <ecNumber evidence="6">2.3.2.2</ecNumber>
        <ecNumber evidence="6">3.4.19.13</ecNumber>
    </recommendedName>
    <component>
        <recommendedName>
            <fullName evidence="6">Glutathione hydrolase large chain</fullName>
        </recommendedName>
    </component>
    <component>
        <recommendedName>
            <fullName evidence="6">Glutathione hydrolase small chain</fullName>
        </recommendedName>
    </component>
</protein>
<dbReference type="Gene3D" id="1.10.246.130">
    <property type="match status" value="1"/>
</dbReference>
<dbReference type="EC" id="2.3.2.2" evidence="6"/>
<evidence type="ECO:0000256" key="1">
    <source>
        <dbReference type="ARBA" id="ARBA00001049"/>
    </source>
</evidence>
<dbReference type="GO" id="GO:0006751">
    <property type="term" value="P:glutathione catabolic process"/>
    <property type="evidence" value="ECO:0007669"/>
    <property type="project" value="UniProtKB-UniRule"/>
</dbReference>
<comment type="pathway">
    <text evidence="6">Sulfur metabolism; glutathione metabolism.</text>
</comment>
<dbReference type="Proteomes" id="UP000000933">
    <property type="component" value="Chromosome"/>
</dbReference>
<feature type="binding site" evidence="5">
    <location>
        <position position="590"/>
    </location>
    <ligand>
        <name>L-glutamate</name>
        <dbReference type="ChEBI" id="CHEBI:29985"/>
    </ligand>
</feature>
<dbReference type="InterPro" id="IPR000101">
    <property type="entry name" value="GGT_peptidase"/>
</dbReference>
<evidence type="ECO:0000256" key="5">
    <source>
        <dbReference type="PIRSR" id="PIRSR600101-2"/>
    </source>
</evidence>
<evidence type="ECO:0000256" key="2">
    <source>
        <dbReference type="ARBA" id="ARBA00001089"/>
    </source>
</evidence>
<dbReference type="InterPro" id="IPR043138">
    <property type="entry name" value="GGT_lsub"/>
</dbReference>
<comment type="catalytic activity">
    <reaction evidence="1 6">
        <text>an S-substituted glutathione + H2O = an S-substituted L-cysteinylglycine + L-glutamate</text>
        <dbReference type="Rhea" id="RHEA:59468"/>
        <dbReference type="ChEBI" id="CHEBI:15377"/>
        <dbReference type="ChEBI" id="CHEBI:29985"/>
        <dbReference type="ChEBI" id="CHEBI:90779"/>
        <dbReference type="ChEBI" id="CHEBI:143103"/>
        <dbReference type="EC" id="3.4.19.13"/>
    </reaction>
</comment>
<dbReference type="AlphaFoldDB" id="D5HCP3"/>
<dbReference type="PANTHER" id="PTHR43881:SF1">
    <property type="entry name" value="GAMMA-GLUTAMYLTRANSPEPTIDASE (AFU_ORTHOLOGUE AFUA_4G13580)"/>
    <property type="match status" value="1"/>
</dbReference>
<gene>
    <name evidence="7" type="primary">ggt</name>
    <name evidence="7" type="ordered locus">SRM_02877</name>
</gene>
<keyword evidence="6 7" id="KW-0012">Acyltransferase</keyword>
<dbReference type="GO" id="GO:0006750">
    <property type="term" value="P:glutathione biosynthetic process"/>
    <property type="evidence" value="ECO:0007669"/>
    <property type="project" value="UniProtKB-KW"/>
</dbReference>
<evidence type="ECO:0000256" key="4">
    <source>
        <dbReference type="PIRSR" id="PIRSR600101-1"/>
    </source>
</evidence>
<evidence type="ECO:0000313" key="7">
    <source>
        <dbReference type="EMBL" id="CBH25798.1"/>
    </source>
</evidence>
<keyword evidence="6" id="KW-0317">Glutathione biosynthesis</keyword>
<dbReference type="PATRIC" id="fig|761659.10.peg.3138"/>
<evidence type="ECO:0000313" key="8">
    <source>
        <dbReference type="Proteomes" id="UP000000933"/>
    </source>
</evidence>
<dbReference type="GO" id="GO:0103068">
    <property type="term" value="F:leukotriene C4 gamma-glutamyl transferase activity"/>
    <property type="evidence" value="ECO:0007669"/>
    <property type="project" value="UniProtKB-EC"/>
</dbReference>
<comment type="PTM">
    <text evidence="6">Cleaved by autocatalysis into a large and a small subunit.</text>
</comment>
<dbReference type="Pfam" id="PF01019">
    <property type="entry name" value="G_glu_transpept"/>
    <property type="match status" value="1"/>
</dbReference>
<reference evidence="8" key="2">
    <citation type="submission" date="2010-04" db="EMBL/GenBank/DDBJ databases">
        <title>Genome sequence of Salinibacter ruber M8.</title>
        <authorList>
            <consortium name="Genoscope"/>
        </authorList>
    </citation>
    <scope>NUCLEOTIDE SEQUENCE [LARGE SCALE GENOMIC DNA]</scope>
    <source>
        <strain evidence="8">M8</strain>
    </source>
</reference>
<dbReference type="InterPro" id="IPR029055">
    <property type="entry name" value="Ntn_hydrolases_N"/>
</dbReference>
<comment type="subunit">
    <text evidence="6">This enzyme consists of two polypeptide chains, which are synthesized in precursor form from a single polypeptide.</text>
</comment>
<dbReference type="InterPro" id="IPR052896">
    <property type="entry name" value="GGT-like_enzyme"/>
</dbReference>
<comment type="catalytic activity">
    <reaction evidence="2 6">
        <text>glutathione + H2O = L-cysteinylglycine + L-glutamate</text>
        <dbReference type="Rhea" id="RHEA:28807"/>
        <dbReference type="ChEBI" id="CHEBI:15377"/>
        <dbReference type="ChEBI" id="CHEBI:29985"/>
        <dbReference type="ChEBI" id="CHEBI:57925"/>
        <dbReference type="ChEBI" id="CHEBI:61694"/>
        <dbReference type="EC" id="3.4.19.13"/>
    </reaction>
</comment>
<evidence type="ECO:0000256" key="6">
    <source>
        <dbReference type="RuleBase" id="RU368036"/>
    </source>
</evidence>
<sequence>MTCGPLRGLGVGRWRPCGLEMAIREPPHAHAWPGRFGVLIQPGLPLRRTSTRGRRNRNGMFLVLRDAPGGMGSVFALRSSPYVTGPPTYRTCAPRPMRRLSPFPLLLCALLLAAPPALAQNGDGGGDRLTGPDFARSPVTAQRGMAATSQPLASQIAVDILKQGGSAVDAAIAANAALGLMEPTGNGLGGDLFAIVYDPETDSTYGLNASGRSPQGLSYDEMQQALGDRDQIPLLGHLPVSVPGTASGWGKLHERFGALPLRDNLAPAIEYARDGFPLSQVIAYYWQGNVESFRENSDMLPDSENWKETYLIEGEGGQMRAPEEGEVFRNPDLASTLETIAENGTEAFYEGEIAQTIADYAERTGGYLRMEDLRQHEANWVDPVSVDYRGVEVFELPPNGQGIAALQMLQILKGYDVASMGHNSTDYLHVQAEAKKLAFEDRARFYADPAFADVPVQQLISEEYGAQRRQQIEMDEVLSAPDAGNPRSVTTSGLDPAMRERLNNGDTIYLTVADSSGMMVSLIQSNYAGMGSGLVPDGLGFMLQDRGALFTMEQGHPNVYEPGKRPFHTIIPAFATKDGEPFLSFGVMGGGMQPQGHVQVLSNIVDFGLNVQAAGDAARYRHYGSSSPTGEDMDGRGTLRVESGVSEDVVNALRGRGHSVSVGAGGYGGYQAIRWDPEEEVYWGGTEMRKDGYVVGY</sequence>
<comment type="catalytic activity">
    <reaction evidence="3 6">
        <text>an N-terminal (5-L-glutamyl)-[peptide] + an alpha-amino acid = 5-L-glutamyl amino acid + an N-terminal L-alpha-aminoacyl-[peptide]</text>
        <dbReference type="Rhea" id="RHEA:23904"/>
        <dbReference type="Rhea" id="RHEA-COMP:9780"/>
        <dbReference type="Rhea" id="RHEA-COMP:9795"/>
        <dbReference type="ChEBI" id="CHEBI:77644"/>
        <dbReference type="ChEBI" id="CHEBI:78597"/>
        <dbReference type="ChEBI" id="CHEBI:78599"/>
        <dbReference type="ChEBI" id="CHEBI:78608"/>
        <dbReference type="EC" id="2.3.2.2"/>
    </reaction>
</comment>
<name>D5HCP3_SALRM</name>
<dbReference type="NCBIfam" id="TIGR00066">
    <property type="entry name" value="g_glut_trans"/>
    <property type="match status" value="1"/>
</dbReference>